<feature type="transmembrane region" description="Helical" evidence="6">
    <location>
        <begin position="60"/>
        <end position="81"/>
    </location>
</feature>
<dbReference type="Pfam" id="PF03739">
    <property type="entry name" value="LptF_LptG"/>
    <property type="match status" value="2"/>
</dbReference>
<dbReference type="GO" id="GO:0043190">
    <property type="term" value="C:ATP-binding cassette (ABC) transporter complex"/>
    <property type="evidence" value="ECO:0007669"/>
    <property type="project" value="TreeGrafter"/>
</dbReference>
<evidence type="ECO:0000256" key="4">
    <source>
        <dbReference type="ARBA" id="ARBA00022989"/>
    </source>
</evidence>
<organism evidence="7 8">
    <name type="scientific">Zhouia amylolytica</name>
    <dbReference type="NCBI Taxonomy" id="376730"/>
    <lineage>
        <taxon>Bacteria</taxon>
        <taxon>Pseudomonadati</taxon>
        <taxon>Bacteroidota</taxon>
        <taxon>Flavobacteriia</taxon>
        <taxon>Flavobacteriales</taxon>
        <taxon>Flavobacteriaceae</taxon>
        <taxon>Zhouia</taxon>
    </lineage>
</organism>
<keyword evidence="3 6" id="KW-0812">Transmembrane</keyword>
<evidence type="ECO:0000256" key="3">
    <source>
        <dbReference type="ARBA" id="ARBA00022692"/>
    </source>
</evidence>
<proteinExistence type="predicted"/>
<dbReference type="InterPro" id="IPR005495">
    <property type="entry name" value="LptG/LptF_permease"/>
</dbReference>
<dbReference type="PANTHER" id="PTHR33529:SF6">
    <property type="entry name" value="YJGP_YJGQ FAMILY PERMEASE"/>
    <property type="match status" value="1"/>
</dbReference>
<protein>
    <submittedName>
        <fullName evidence="7">Lipopolysaccharide export system permease protein</fullName>
    </submittedName>
</protein>
<keyword evidence="2" id="KW-1003">Cell membrane</keyword>
<dbReference type="Proteomes" id="UP000183209">
    <property type="component" value="Unassembled WGS sequence"/>
</dbReference>
<dbReference type="RefSeq" id="WP_074977050.1">
    <property type="nucleotide sequence ID" value="NZ_FPAG01000002.1"/>
</dbReference>
<evidence type="ECO:0000256" key="5">
    <source>
        <dbReference type="ARBA" id="ARBA00023136"/>
    </source>
</evidence>
<evidence type="ECO:0000256" key="2">
    <source>
        <dbReference type="ARBA" id="ARBA00022475"/>
    </source>
</evidence>
<gene>
    <name evidence="7" type="ORF">SAMN04487906_0795</name>
</gene>
<feature type="transmembrane region" description="Helical" evidence="6">
    <location>
        <begin position="12"/>
        <end position="36"/>
    </location>
</feature>
<comment type="subcellular location">
    <subcellularLocation>
        <location evidence="1">Cell membrane</location>
        <topology evidence="1">Multi-pass membrane protein</topology>
    </subcellularLocation>
</comment>
<feature type="transmembrane region" description="Helical" evidence="6">
    <location>
        <begin position="102"/>
        <end position="122"/>
    </location>
</feature>
<evidence type="ECO:0000313" key="8">
    <source>
        <dbReference type="Proteomes" id="UP000183209"/>
    </source>
</evidence>
<dbReference type="EMBL" id="FPAG01000002">
    <property type="protein sequence ID" value="SFS54803.1"/>
    <property type="molecule type" value="Genomic_DNA"/>
</dbReference>
<reference evidence="7 8" key="1">
    <citation type="submission" date="2016-10" db="EMBL/GenBank/DDBJ databases">
        <authorList>
            <person name="de Groot N.N."/>
        </authorList>
    </citation>
    <scope>NUCLEOTIDE SEQUENCE [LARGE SCALE GENOMIC DNA]</scope>
    <source>
        <strain evidence="7 8">CGMCC 1.6114</strain>
    </source>
</reference>
<dbReference type="AlphaFoldDB" id="A0A1I6QQT2"/>
<dbReference type="GO" id="GO:0015920">
    <property type="term" value="P:lipopolysaccharide transport"/>
    <property type="evidence" value="ECO:0007669"/>
    <property type="project" value="TreeGrafter"/>
</dbReference>
<dbReference type="OrthoDB" id="1096108at2"/>
<evidence type="ECO:0000256" key="1">
    <source>
        <dbReference type="ARBA" id="ARBA00004651"/>
    </source>
</evidence>
<keyword evidence="4 6" id="KW-1133">Transmembrane helix</keyword>
<name>A0A1I6QQT2_9FLAO</name>
<keyword evidence="5 6" id="KW-0472">Membrane</keyword>
<feature type="transmembrane region" description="Helical" evidence="6">
    <location>
        <begin position="392"/>
        <end position="412"/>
    </location>
</feature>
<sequence>MKILDRYILARFLFNFTSSFVILMFIFVFQTIWMFIDELAGKGLDLVIIGKFLFYFMPNLVPQVLPLTVLLASIMTFGALAENYEFAAMKASGISLQRAMKPLIIFILFLAVGTFFFANNVIPAAEYKSYNLRRNIAKVKPALAITEGVFSDIGESNMNIKVDDKYGEDDRMLKSIIIHKRNNSGDNINVIKAKEGELVSSEKSDILQLVLKDGNYYEDIKPKNNRSTNYPHAKAHFETYTINVDLSELNNEDLEEGDVNNTHKMLTVPELRKAIDSLKDQNNKIITKFGDNIYKRSGIIYLNKSVNAAPVEEKDSLNLNISLPKEEIKDTVAINSVEDIVNQYEDYRRVQLFEYALNNISNSVTTISNKKFDLNRRNKIYMLHRIAINDKFALALGCIILFFVGAPLGAIIRKGGIGLPMVVAILLFLAYHFIGIFAKNYAEDGSIPPFVGSWLATAIMLPLGILFTRRATADKAVMSMDRLFSNKIFLKIVGFFNATKNFFKKDTA</sequence>
<dbReference type="PANTHER" id="PTHR33529">
    <property type="entry name" value="SLR0882 PROTEIN-RELATED"/>
    <property type="match status" value="1"/>
</dbReference>
<feature type="transmembrane region" description="Helical" evidence="6">
    <location>
        <begin position="450"/>
        <end position="468"/>
    </location>
</feature>
<evidence type="ECO:0000256" key="6">
    <source>
        <dbReference type="SAM" id="Phobius"/>
    </source>
</evidence>
<feature type="transmembrane region" description="Helical" evidence="6">
    <location>
        <begin position="419"/>
        <end position="438"/>
    </location>
</feature>
<accession>A0A1I6QQT2</accession>
<evidence type="ECO:0000313" key="7">
    <source>
        <dbReference type="EMBL" id="SFS54803.1"/>
    </source>
</evidence>